<dbReference type="RefSeq" id="WP_202011505.1">
    <property type="nucleotide sequence ID" value="NZ_JAERRB010000005.1"/>
</dbReference>
<comment type="caution">
    <text evidence="1">The sequence shown here is derived from an EMBL/GenBank/DDBJ whole genome shotgun (WGS) entry which is preliminary data.</text>
</comment>
<evidence type="ECO:0000313" key="1">
    <source>
        <dbReference type="EMBL" id="MBL0742838.1"/>
    </source>
</evidence>
<dbReference type="Proteomes" id="UP000613030">
    <property type="component" value="Unassembled WGS sequence"/>
</dbReference>
<dbReference type="EMBL" id="JAERRB010000005">
    <property type="protein sequence ID" value="MBL0742838.1"/>
    <property type="molecule type" value="Genomic_DNA"/>
</dbReference>
<name>A0ABS1KU71_9BACT</name>
<dbReference type="InterPro" id="IPR036514">
    <property type="entry name" value="SGNH_hydro_sf"/>
</dbReference>
<organism evidence="1 2">
    <name type="scientific">Chryseolinea lacunae</name>
    <dbReference type="NCBI Taxonomy" id="2801331"/>
    <lineage>
        <taxon>Bacteria</taxon>
        <taxon>Pseudomonadati</taxon>
        <taxon>Bacteroidota</taxon>
        <taxon>Cytophagia</taxon>
        <taxon>Cytophagales</taxon>
        <taxon>Fulvivirgaceae</taxon>
        <taxon>Chryseolinea</taxon>
    </lineage>
</organism>
<sequence>MGRNKLHYAFGLCLLVIGFLLLFSLVKPFHVGTWKYKTVDPLADIRVLTADTMLAALDSIQQDSSFQKADSIAQVVKSNCPPGITCVDDYSPDSTGLKKFFRALNRLKENHAPLRIALYGDSFVEGDVFCGSLRDTLQSLFGGEGVGYVPLTSEVAGFRGTIKHQFENWKTYSLVSKKDSTITTELGPAGFSFLPQPENWVEYKPSHQRFLKTFNTIKLYYKNQGHATVDYTLNDDTVTVSENLKISSELKEWSHRGKDIKSIRMHFQNADSLNLFGASFESREGIYVDNFSMRGNSGIGLYKIEDDLYKAFDNYRDYKLIILQYGLNTVIEDSLNYGRYAHGMIKVVEKLKRVYPKASILLVSVSDRSSNTSGEYKTMKAIPYMRNAQRLVATRAGIVFWDLYEAMGGENSMVKMTEGKPALAAKDYTHLNFKGGRKLSGKLAKSLLYEWEKYNTRKK</sequence>
<evidence type="ECO:0000313" key="2">
    <source>
        <dbReference type="Proteomes" id="UP000613030"/>
    </source>
</evidence>
<evidence type="ECO:0008006" key="3">
    <source>
        <dbReference type="Google" id="ProtNLM"/>
    </source>
</evidence>
<protein>
    <recommendedName>
        <fullName evidence="3">SGNH hydrolase-type esterase domain-containing protein</fullName>
    </recommendedName>
</protein>
<proteinExistence type="predicted"/>
<dbReference type="Gene3D" id="2.60.120.1360">
    <property type="match status" value="1"/>
</dbReference>
<dbReference type="Gene3D" id="3.40.50.1110">
    <property type="entry name" value="SGNH hydrolase"/>
    <property type="match status" value="1"/>
</dbReference>
<dbReference type="SUPFAM" id="SSF52266">
    <property type="entry name" value="SGNH hydrolase"/>
    <property type="match status" value="1"/>
</dbReference>
<reference evidence="1 2" key="1">
    <citation type="submission" date="2021-01" db="EMBL/GenBank/DDBJ databases">
        <title>Chryseolinea sp. Jin1 Genome sequencing and assembly.</title>
        <authorList>
            <person name="Kim I."/>
        </authorList>
    </citation>
    <scope>NUCLEOTIDE SEQUENCE [LARGE SCALE GENOMIC DNA]</scope>
    <source>
        <strain evidence="1 2">Jin1</strain>
    </source>
</reference>
<gene>
    <name evidence="1" type="ORF">JI741_16545</name>
</gene>
<keyword evidence="2" id="KW-1185">Reference proteome</keyword>
<accession>A0ABS1KU71</accession>